<evidence type="ECO:0000256" key="1">
    <source>
        <dbReference type="ARBA" id="ARBA00022649"/>
    </source>
</evidence>
<dbReference type="EMBL" id="CP002529">
    <property type="protein sequence ID" value="ADY00375.1"/>
    <property type="molecule type" value="Genomic_DNA"/>
</dbReference>
<dbReference type="HOGENOM" id="CLU_175270_1_1_2"/>
<dbReference type="OrthoDB" id="46022at2157"/>
<evidence type="ECO:0000313" key="3">
    <source>
        <dbReference type="EMBL" id="ADY00375.1"/>
    </source>
</evidence>
<dbReference type="AlphaFoldDB" id="F0QSV4"/>
<dbReference type="GeneID" id="10287811"/>
<evidence type="ECO:0008006" key="5">
    <source>
        <dbReference type="Google" id="ProtNLM"/>
    </source>
</evidence>
<name>F0QSV4_VULM7</name>
<keyword evidence="1" id="KW-1277">Toxin-antitoxin system</keyword>
<sequence>MSNWVTVSTKVRREVLEKARRYGINVSEVLRKALEEEVMRRENEELIKLLKEASKELRKISEIYGDDFVVRSIRTDRDSR</sequence>
<organism evidence="3 4">
    <name type="scientific">Vulcanisaeta moutnovskia (strain 768-28)</name>
    <dbReference type="NCBI Taxonomy" id="985053"/>
    <lineage>
        <taxon>Archaea</taxon>
        <taxon>Thermoproteota</taxon>
        <taxon>Thermoprotei</taxon>
        <taxon>Thermoproteales</taxon>
        <taxon>Thermoproteaceae</taxon>
        <taxon>Vulcanisaeta</taxon>
    </lineage>
</organism>
<proteinExistence type="predicted"/>
<evidence type="ECO:0000256" key="2">
    <source>
        <dbReference type="SAM" id="Coils"/>
    </source>
</evidence>
<reference evidence="3 4" key="1">
    <citation type="journal article" date="2011" name="J. Bacteriol.">
        <title>Complete genome sequence of 'Vulcanisaeta moutnovskia' strain 768-28, a novel member of the hyperthermophilic crenarchaeal genus vulcanisaeta.</title>
        <authorList>
            <person name="Gumerov V.M."/>
            <person name="Mardanov A.V."/>
            <person name="Beletsky A.V."/>
            <person name="Prokofeva M.I."/>
            <person name="Bonch-Osmolovskaya E.A."/>
            <person name="Ravin N.V."/>
            <person name="Skryabin K.G."/>
        </authorList>
    </citation>
    <scope>NUCLEOTIDE SEQUENCE [LARGE SCALE GENOMIC DNA]</scope>
    <source>
        <strain evidence="3 4">768-28</strain>
    </source>
</reference>
<gene>
    <name evidence="3" type="ordered locus">VMUT_0159</name>
</gene>
<dbReference type="Pfam" id="PF07362">
    <property type="entry name" value="CcdA"/>
    <property type="match status" value="1"/>
</dbReference>
<dbReference type="InterPro" id="IPR009956">
    <property type="entry name" value="Post-segregation_anti-tox_CcdA"/>
</dbReference>
<dbReference type="Proteomes" id="UP000007485">
    <property type="component" value="Chromosome"/>
</dbReference>
<keyword evidence="2" id="KW-0175">Coiled coil</keyword>
<dbReference type="KEGG" id="vmo:VMUT_0159"/>
<protein>
    <recommendedName>
        <fullName evidence="5">VapB-type antitoxin</fullName>
    </recommendedName>
</protein>
<evidence type="ECO:0000313" key="4">
    <source>
        <dbReference type="Proteomes" id="UP000007485"/>
    </source>
</evidence>
<keyword evidence="4" id="KW-1185">Reference proteome</keyword>
<dbReference type="RefSeq" id="WP_013603539.1">
    <property type="nucleotide sequence ID" value="NC_015151.1"/>
</dbReference>
<accession>F0QSV4</accession>
<feature type="coiled-coil region" evidence="2">
    <location>
        <begin position="32"/>
        <end position="63"/>
    </location>
</feature>
<dbReference type="eggNOG" id="arCOG02218">
    <property type="taxonomic scope" value="Archaea"/>
</dbReference>